<dbReference type="EMBL" id="JBHYTS010000012">
    <property type="protein sequence ID" value="MFE1750962.1"/>
    <property type="molecule type" value="Genomic_DNA"/>
</dbReference>
<keyword evidence="4" id="KW-1185">Reference proteome</keyword>
<reference evidence="3 4" key="1">
    <citation type="submission" date="2024-09" db="EMBL/GenBank/DDBJ databases">
        <title>The Natural Products Discovery Center: Release of the First 8490 Sequenced Strains for Exploring Actinobacteria Biosynthetic Diversity.</title>
        <authorList>
            <person name="Kalkreuter E."/>
            <person name="Kautsar S.A."/>
            <person name="Yang D."/>
            <person name="Bader C.D."/>
            <person name="Teijaro C.N."/>
            <person name="Fluegel L."/>
            <person name="Davis C.M."/>
            <person name="Simpson J.R."/>
            <person name="Lauterbach L."/>
            <person name="Steele A.D."/>
            <person name="Gui C."/>
            <person name="Meng S."/>
            <person name="Li G."/>
            <person name="Viehrig K."/>
            <person name="Ye F."/>
            <person name="Su P."/>
            <person name="Kiefer A.F."/>
            <person name="Nichols A."/>
            <person name="Cepeda A.J."/>
            <person name="Yan W."/>
            <person name="Fan B."/>
            <person name="Jiang Y."/>
            <person name="Adhikari A."/>
            <person name="Zheng C.-J."/>
            <person name="Schuster L."/>
            <person name="Cowan T.M."/>
            <person name="Smanski M.J."/>
            <person name="Chevrette M.G."/>
            <person name="De Carvalho L.P.S."/>
            <person name="Shen B."/>
        </authorList>
    </citation>
    <scope>NUCLEOTIDE SEQUENCE [LARGE SCALE GENOMIC DNA]</scope>
    <source>
        <strain evidence="3 4">NPDC059500</strain>
    </source>
</reference>
<comment type="caution">
    <text evidence="3">The sequence shown here is derived from an EMBL/GenBank/DDBJ whole genome shotgun (WGS) entry which is preliminary data.</text>
</comment>
<feature type="transmembrane region" description="Helical" evidence="2">
    <location>
        <begin position="65"/>
        <end position="84"/>
    </location>
</feature>
<organism evidence="3 4">
    <name type="scientific">Streptomyces anandii</name>
    <dbReference type="NCBI Taxonomy" id="285454"/>
    <lineage>
        <taxon>Bacteria</taxon>
        <taxon>Bacillati</taxon>
        <taxon>Actinomycetota</taxon>
        <taxon>Actinomycetes</taxon>
        <taxon>Kitasatosporales</taxon>
        <taxon>Streptomycetaceae</taxon>
        <taxon>Streptomyces</taxon>
    </lineage>
</organism>
<evidence type="ECO:0000256" key="2">
    <source>
        <dbReference type="SAM" id="Phobius"/>
    </source>
</evidence>
<evidence type="ECO:0000313" key="4">
    <source>
        <dbReference type="Proteomes" id="UP001599756"/>
    </source>
</evidence>
<evidence type="ECO:0000313" key="3">
    <source>
        <dbReference type="EMBL" id="MFE1750962.1"/>
    </source>
</evidence>
<feature type="transmembrane region" description="Helical" evidence="2">
    <location>
        <begin position="40"/>
        <end position="59"/>
    </location>
</feature>
<sequence>MAHAVAALGAGALTAAGCVWYLPALADLRAGADRPDSRRIAAAACVTGWAGTAVLSVLLLVAEGWWAPGVAAVAGATATAALRLDAAVLRRREVRETARQWARLGGPVPAAVPGHARHVVAAVVGCGLAVAVAVTALHALAGPDGGPGWIAAAPAAVMAVFLLAAAAYARSGRETVPGRRATPDGRPSRTRHGG</sequence>
<name>A0ABW6H2W8_9ACTN</name>
<gene>
    <name evidence="3" type="ORF">ACFW88_10545</name>
</gene>
<keyword evidence="2" id="KW-1133">Transmembrane helix</keyword>
<dbReference type="Proteomes" id="UP001599756">
    <property type="component" value="Unassembled WGS sequence"/>
</dbReference>
<proteinExistence type="predicted"/>
<evidence type="ECO:0000256" key="1">
    <source>
        <dbReference type="SAM" id="MobiDB-lite"/>
    </source>
</evidence>
<keyword evidence="2" id="KW-0812">Transmembrane</keyword>
<feature type="transmembrane region" description="Helical" evidence="2">
    <location>
        <begin position="6"/>
        <end position="28"/>
    </location>
</feature>
<feature type="compositionally biased region" description="Basic and acidic residues" evidence="1">
    <location>
        <begin position="173"/>
        <end position="187"/>
    </location>
</feature>
<protein>
    <recommendedName>
        <fullName evidence="5">Secreted protein</fullName>
    </recommendedName>
</protein>
<feature type="transmembrane region" description="Helical" evidence="2">
    <location>
        <begin position="119"/>
        <end position="141"/>
    </location>
</feature>
<feature type="region of interest" description="Disordered" evidence="1">
    <location>
        <begin position="173"/>
        <end position="194"/>
    </location>
</feature>
<feature type="transmembrane region" description="Helical" evidence="2">
    <location>
        <begin position="147"/>
        <end position="169"/>
    </location>
</feature>
<evidence type="ECO:0008006" key="5">
    <source>
        <dbReference type="Google" id="ProtNLM"/>
    </source>
</evidence>
<accession>A0ABW6H2W8</accession>
<dbReference type="RefSeq" id="WP_381826373.1">
    <property type="nucleotide sequence ID" value="NZ_JBHYTS010000012.1"/>
</dbReference>
<keyword evidence="2" id="KW-0472">Membrane</keyword>